<dbReference type="Proteomes" id="UP000092403">
    <property type="component" value="Unassembled WGS sequence"/>
</dbReference>
<dbReference type="EMBL" id="LNGE01000041">
    <property type="protein sequence ID" value="KYC44809.1"/>
    <property type="molecule type" value="Genomic_DNA"/>
</dbReference>
<proteinExistence type="predicted"/>
<dbReference type="InterPro" id="IPR035093">
    <property type="entry name" value="RelE/ParE_toxin_dom_sf"/>
</dbReference>
<name>A0A150IVM5_9EURY</name>
<sequence length="53" mass="6350">MSTPYLFKPLKGDMKGARRVHISKSFVLVYAIDEKNKIIRLLDYDHHDKIYRK</sequence>
<evidence type="ECO:0000256" key="1">
    <source>
        <dbReference type="ARBA" id="ARBA00022649"/>
    </source>
</evidence>
<accession>A0A150IVM5</accession>
<evidence type="ECO:0000313" key="4">
    <source>
        <dbReference type="EMBL" id="KYC51342.1"/>
    </source>
</evidence>
<dbReference type="EMBL" id="LNJC01000001">
    <property type="protein sequence ID" value="KYC51342.1"/>
    <property type="molecule type" value="Genomic_DNA"/>
</dbReference>
<evidence type="ECO:0000313" key="5">
    <source>
        <dbReference type="Proteomes" id="UP000091929"/>
    </source>
</evidence>
<dbReference type="InterPro" id="IPR007712">
    <property type="entry name" value="RelE/ParE_toxin"/>
</dbReference>
<dbReference type="EMBL" id="LNGF01000001">
    <property type="protein sequence ID" value="KYC48694.1"/>
    <property type="molecule type" value="Genomic_DNA"/>
</dbReference>
<dbReference type="AlphaFoldDB" id="A0A150IVM5"/>
<evidence type="ECO:0000313" key="3">
    <source>
        <dbReference type="EMBL" id="KYC48694.1"/>
    </source>
</evidence>
<organism evidence="3 5">
    <name type="scientific">Candidatus Methanofastidiosum methylothiophilum</name>
    <dbReference type="NCBI Taxonomy" id="1705564"/>
    <lineage>
        <taxon>Archaea</taxon>
        <taxon>Methanobacteriati</taxon>
        <taxon>Methanobacteriota</taxon>
        <taxon>Stenosarchaea group</taxon>
        <taxon>Candidatus Methanofastidiosia</taxon>
        <taxon>Candidatus Methanofastidiosales</taxon>
        <taxon>Candidatus Methanofastidiosaceae</taxon>
        <taxon>Candidatus Methanofastidiosum</taxon>
    </lineage>
</organism>
<evidence type="ECO:0000313" key="2">
    <source>
        <dbReference type="EMBL" id="KYC44809.1"/>
    </source>
</evidence>
<evidence type="ECO:0008006" key="7">
    <source>
        <dbReference type="Google" id="ProtNLM"/>
    </source>
</evidence>
<dbReference type="Proteomes" id="UP000092401">
    <property type="component" value="Unassembled WGS sequence"/>
</dbReference>
<comment type="caution">
    <text evidence="3">The sequence shown here is derived from an EMBL/GenBank/DDBJ whole genome shotgun (WGS) entry which is preliminary data.</text>
</comment>
<dbReference type="SUPFAM" id="SSF143011">
    <property type="entry name" value="RelE-like"/>
    <property type="match status" value="1"/>
</dbReference>
<accession>A0A150IIL6</accession>
<keyword evidence="1" id="KW-1277">Toxin-antitoxin system</keyword>
<protein>
    <recommendedName>
        <fullName evidence="7">Plasmid stabilization system protein</fullName>
    </recommendedName>
</protein>
<gene>
    <name evidence="2" type="ORF">APG10_01392</name>
    <name evidence="3" type="ORF">APG11_00004</name>
    <name evidence="4" type="ORF">APG12_00003</name>
</gene>
<dbReference type="Gene3D" id="3.30.2310.20">
    <property type="entry name" value="RelE-like"/>
    <property type="match status" value="1"/>
</dbReference>
<evidence type="ECO:0000313" key="6">
    <source>
        <dbReference type="Proteomes" id="UP000092401"/>
    </source>
</evidence>
<accession>A0A150J288</accession>
<reference evidence="5 6" key="1">
    <citation type="journal article" date="2016" name="ISME J.">
        <title>Chasing the elusive Euryarchaeota class WSA2: genomes reveal a uniquely fastidious methyl-reducing methanogen.</title>
        <authorList>
            <person name="Nobu M.K."/>
            <person name="Narihiro T."/>
            <person name="Kuroda K."/>
            <person name="Mei R."/>
            <person name="Liu W.T."/>
        </authorList>
    </citation>
    <scope>NUCLEOTIDE SEQUENCE [LARGE SCALE GENOMIC DNA]</scope>
    <source>
        <strain evidence="2">B03fssc0709_Meth_Bin005</strain>
        <strain evidence="3">B15fssc0709_Meth_Bin003</strain>
        <strain evidence="4">BMIXfssc0709_Meth_Bin006</strain>
    </source>
</reference>
<dbReference type="Proteomes" id="UP000091929">
    <property type="component" value="Unassembled WGS sequence"/>
</dbReference>
<dbReference type="NCBIfam" id="TIGR02385">
    <property type="entry name" value="RelE_StbE"/>
    <property type="match status" value="1"/>
</dbReference>